<dbReference type="InterPro" id="IPR001077">
    <property type="entry name" value="COMT_C"/>
</dbReference>
<dbReference type="InterPro" id="IPR036388">
    <property type="entry name" value="WH-like_DNA-bd_sf"/>
</dbReference>
<feature type="domain" description="AB hydrolase-1" evidence="1">
    <location>
        <begin position="47"/>
        <end position="189"/>
    </location>
</feature>
<dbReference type="InterPro" id="IPR012967">
    <property type="entry name" value="COMT_dimerisation"/>
</dbReference>
<dbReference type="PANTHER" id="PTHR46331:SF2">
    <property type="entry name" value="VALACYCLOVIR HYDROLASE"/>
    <property type="match status" value="1"/>
</dbReference>
<dbReference type="PANTHER" id="PTHR46331">
    <property type="entry name" value="VALACYCLOVIR HYDROLASE"/>
    <property type="match status" value="1"/>
</dbReference>
<feature type="domain" description="O-methyltransferase dimerisation" evidence="3">
    <location>
        <begin position="305"/>
        <end position="383"/>
    </location>
</feature>
<evidence type="ECO:0000259" key="3">
    <source>
        <dbReference type="Pfam" id="PF08100"/>
    </source>
</evidence>
<proteinExistence type="predicted"/>
<dbReference type="SUPFAM" id="SSF53474">
    <property type="entry name" value="alpha/beta-Hydrolases"/>
    <property type="match status" value="1"/>
</dbReference>
<dbReference type="AlphaFoldDB" id="A0AAD9DFI3"/>
<keyword evidence="5" id="KW-1185">Reference proteome</keyword>
<keyword evidence="4" id="KW-0378">Hydrolase</keyword>
<dbReference type="Gene3D" id="3.40.50.150">
    <property type="entry name" value="Vaccinia Virus protein VP39"/>
    <property type="match status" value="1"/>
</dbReference>
<dbReference type="CDD" id="cd02440">
    <property type="entry name" value="AdoMet_MTases"/>
    <property type="match status" value="1"/>
</dbReference>
<dbReference type="EMBL" id="JATAAI010000005">
    <property type="protein sequence ID" value="KAK1745811.1"/>
    <property type="molecule type" value="Genomic_DNA"/>
</dbReference>
<dbReference type="Gene3D" id="1.10.10.10">
    <property type="entry name" value="Winged helix-like DNA-binding domain superfamily/Winged helix DNA-binding domain"/>
    <property type="match status" value="1"/>
</dbReference>
<name>A0AAD9DFI3_9STRA</name>
<feature type="domain" description="O-methyltransferase C-terminal" evidence="2">
    <location>
        <begin position="451"/>
        <end position="605"/>
    </location>
</feature>
<reference evidence="4" key="1">
    <citation type="submission" date="2023-06" db="EMBL/GenBank/DDBJ databases">
        <title>Survivors Of The Sea: Transcriptome response of Skeletonema marinoi to long-term dormancy.</title>
        <authorList>
            <person name="Pinder M.I.M."/>
            <person name="Kourtchenko O."/>
            <person name="Robertson E.K."/>
            <person name="Larsson T."/>
            <person name="Maumus F."/>
            <person name="Osuna-Cruz C.M."/>
            <person name="Vancaester E."/>
            <person name="Stenow R."/>
            <person name="Vandepoele K."/>
            <person name="Ploug H."/>
            <person name="Bruchert V."/>
            <person name="Godhe A."/>
            <person name="Topel M."/>
        </authorList>
    </citation>
    <scope>NUCLEOTIDE SEQUENCE</scope>
    <source>
        <strain evidence="4">R05AC</strain>
    </source>
</reference>
<dbReference type="EC" id="3.1.-.-" evidence="4"/>
<evidence type="ECO:0000313" key="4">
    <source>
        <dbReference type="EMBL" id="KAK1745811.1"/>
    </source>
</evidence>
<dbReference type="GO" id="GO:0008171">
    <property type="term" value="F:O-methyltransferase activity"/>
    <property type="evidence" value="ECO:0007669"/>
    <property type="project" value="InterPro"/>
</dbReference>
<dbReference type="InterPro" id="IPR036390">
    <property type="entry name" value="WH_DNA-bd_sf"/>
</dbReference>
<evidence type="ECO:0000259" key="1">
    <source>
        <dbReference type="Pfam" id="PF00561"/>
    </source>
</evidence>
<comment type="caution">
    <text evidence="4">The sequence shown here is derived from an EMBL/GenBank/DDBJ whole genome shotgun (WGS) entry which is preliminary data.</text>
</comment>
<organism evidence="4 5">
    <name type="scientific">Skeletonema marinoi</name>
    <dbReference type="NCBI Taxonomy" id="267567"/>
    <lineage>
        <taxon>Eukaryota</taxon>
        <taxon>Sar</taxon>
        <taxon>Stramenopiles</taxon>
        <taxon>Ochrophyta</taxon>
        <taxon>Bacillariophyta</taxon>
        <taxon>Coscinodiscophyceae</taxon>
        <taxon>Thalassiosirophycidae</taxon>
        <taxon>Thalassiosirales</taxon>
        <taxon>Skeletonemataceae</taxon>
        <taxon>Skeletonema</taxon>
        <taxon>Skeletonema marinoi-dohrnii complex</taxon>
    </lineage>
</organism>
<dbReference type="GO" id="GO:0046983">
    <property type="term" value="F:protein dimerization activity"/>
    <property type="evidence" value="ECO:0007669"/>
    <property type="project" value="InterPro"/>
</dbReference>
<gene>
    <name evidence="4" type="ORF">QTG54_003735</name>
</gene>
<dbReference type="Proteomes" id="UP001224775">
    <property type="component" value="Unassembled WGS sequence"/>
</dbReference>
<dbReference type="SUPFAM" id="SSF46785">
    <property type="entry name" value="Winged helix' DNA-binding domain"/>
    <property type="match status" value="1"/>
</dbReference>
<sequence>MLTSTTSSLTRRRFLQRRYLSAVSREVNARNCRFHVLHKNPDAPHQILCLPGSLGTASTDFSVQLSSGIGEKFGLVAIDPRGLGNSNMTSDGKQFVREYPADFYLQDALDGAGIMKALGYNEYSVMGWSDGANAAMHLAANKEVKDAVKKLVVFGGNSYVTEEDIEAYEAVRDVSKSWSERMRKDKSAAHGGLETLQILNDRYTDAMRKILYDYNGDVCLTELHNITCPTLILHGALDVICHEYHAQYIAKHITNSKLEVLEEGKHNLHMKYADQFRTIVGDFLTDSQENNYQEDDDEPQPDIDHIAYGFMGSKSLFAALRVGIFDAIDSVDGSATFNDIETACDISGERLKTLLSACVALKLIRRRIDENGTDLFHLPKASSKQLVRTSRQYWGDYLSMQVDGQFYNRLADIDNTIKHGTEASHGYESWFDTYALHKRLPELASDFPSMRMLDVGGGSGAFSIVTSRVIQDATAVVLDLPNVIETTKSIISEEEESVRSRVSTLALSATDPGSWENVQDESFDVVLLSYVSGSIPSEALAGLYSNTFRALKPGGKAIIHDFFLSNDGRGPPNAALWALAHISVNPTGMGLIPKRVINILSEQGFIAPRVHELIPGMTKVIVAKKKNV</sequence>
<evidence type="ECO:0000313" key="5">
    <source>
        <dbReference type="Proteomes" id="UP001224775"/>
    </source>
</evidence>
<accession>A0AAD9DFI3</accession>
<dbReference type="GO" id="GO:0017171">
    <property type="term" value="F:serine hydrolase activity"/>
    <property type="evidence" value="ECO:0007669"/>
    <property type="project" value="TreeGrafter"/>
</dbReference>
<evidence type="ECO:0000259" key="2">
    <source>
        <dbReference type="Pfam" id="PF00891"/>
    </source>
</evidence>
<dbReference type="Gene3D" id="3.40.50.1820">
    <property type="entry name" value="alpha/beta hydrolase"/>
    <property type="match status" value="1"/>
</dbReference>
<protein>
    <submittedName>
        <fullName evidence="4">Biphenyl hydrolase-like protein</fullName>
        <ecNumber evidence="4">3.1.-.-</ecNumber>
    </submittedName>
</protein>
<dbReference type="Pfam" id="PF00891">
    <property type="entry name" value="Methyltransf_2"/>
    <property type="match status" value="1"/>
</dbReference>
<dbReference type="Pfam" id="PF08100">
    <property type="entry name" value="Dimerisation"/>
    <property type="match status" value="1"/>
</dbReference>
<dbReference type="InterPro" id="IPR029063">
    <property type="entry name" value="SAM-dependent_MTases_sf"/>
</dbReference>
<dbReference type="SUPFAM" id="SSF53335">
    <property type="entry name" value="S-adenosyl-L-methionine-dependent methyltransferases"/>
    <property type="match status" value="1"/>
</dbReference>
<dbReference type="InterPro" id="IPR000073">
    <property type="entry name" value="AB_hydrolase_1"/>
</dbReference>
<dbReference type="InterPro" id="IPR029058">
    <property type="entry name" value="AB_hydrolase_fold"/>
</dbReference>
<dbReference type="Pfam" id="PF00561">
    <property type="entry name" value="Abhydrolase_1"/>
    <property type="match status" value="1"/>
</dbReference>